<evidence type="ECO:0000313" key="3">
    <source>
        <dbReference type="EnsemblMetazoa" id="ASIC017586-PA"/>
    </source>
</evidence>
<dbReference type="EMBL" id="ATLV01023795">
    <property type="status" value="NOT_ANNOTATED_CDS"/>
    <property type="molecule type" value="Genomic_DNA"/>
</dbReference>
<keyword evidence="4" id="KW-1185">Reference proteome</keyword>
<feature type="region of interest" description="Disordered" evidence="1">
    <location>
        <begin position="1"/>
        <end position="26"/>
    </location>
</feature>
<accession>A0A084WH82</accession>
<protein>
    <submittedName>
        <fullName evidence="2 3">Uncharacterized protein</fullName>
    </submittedName>
</protein>
<sequence>MGPCLGLWLPTGRKGNKQTGGNKPGAVSNCARKRLKMQRGNSCCKLGIPAMFSKTKDRHPKCPARDRMTPDRFTCGGVRLHNVLQLTTNPKDERREECVLHFPSVSRCSIQFTETEQPVGFRWFRLLEISKGSPAIPPAESPSSANRRARA</sequence>
<dbReference type="EMBL" id="KE525346">
    <property type="protein sequence ID" value="KFB49576.1"/>
    <property type="molecule type" value="Genomic_DNA"/>
</dbReference>
<organism evidence="2">
    <name type="scientific">Anopheles sinensis</name>
    <name type="common">Mosquito</name>
    <dbReference type="NCBI Taxonomy" id="74873"/>
    <lineage>
        <taxon>Eukaryota</taxon>
        <taxon>Metazoa</taxon>
        <taxon>Ecdysozoa</taxon>
        <taxon>Arthropoda</taxon>
        <taxon>Hexapoda</taxon>
        <taxon>Insecta</taxon>
        <taxon>Pterygota</taxon>
        <taxon>Neoptera</taxon>
        <taxon>Endopterygota</taxon>
        <taxon>Diptera</taxon>
        <taxon>Nematocera</taxon>
        <taxon>Culicoidea</taxon>
        <taxon>Culicidae</taxon>
        <taxon>Anophelinae</taxon>
        <taxon>Anopheles</taxon>
    </lineage>
</organism>
<dbReference type="Proteomes" id="UP000030765">
    <property type="component" value="Unassembled WGS sequence"/>
</dbReference>
<evidence type="ECO:0000256" key="1">
    <source>
        <dbReference type="SAM" id="MobiDB-lite"/>
    </source>
</evidence>
<dbReference type="AlphaFoldDB" id="A0A084WH82"/>
<name>A0A084WH82_ANOSI</name>
<evidence type="ECO:0000313" key="4">
    <source>
        <dbReference type="Proteomes" id="UP000030765"/>
    </source>
</evidence>
<reference evidence="2 4" key="1">
    <citation type="journal article" date="2014" name="BMC Genomics">
        <title>Genome sequence of Anopheles sinensis provides insight into genetics basis of mosquito competence for malaria parasites.</title>
        <authorList>
            <person name="Zhou D."/>
            <person name="Zhang D."/>
            <person name="Ding G."/>
            <person name="Shi L."/>
            <person name="Hou Q."/>
            <person name="Ye Y."/>
            <person name="Xu Y."/>
            <person name="Zhou H."/>
            <person name="Xiong C."/>
            <person name="Li S."/>
            <person name="Yu J."/>
            <person name="Hong S."/>
            <person name="Yu X."/>
            <person name="Zou P."/>
            <person name="Chen C."/>
            <person name="Chang X."/>
            <person name="Wang W."/>
            <person name="Lv Y."/>
            <person name="Sun Y."/>
            <person name="Ma L."/>
            <person name="Shen B."/>
            <person name="Zhu C."/>
        </authorList>
    </citation>
    <scope>NUCLEOTIDE SEQUENCE [LARGE SCALE GENOMIC DNA]</scope>
</reference>
<gene>
    <name evidence="2" type="ORF">ZHAS_00017586</name>
</gene>
<dbReference type="VEuPathDB" id="VectorBase:ASIC017586"/>
<reference evidence="3" key="2">
    <citation type="submission" date="2020-05" db="UniProtKB">
        <authorList>
            <consortium name="EnsemblMetazoa"/>
        </authorList>
    </citation>
    <scope>IDENTIFICATION</scope>
</reference>
<proteinExistence type="predicted"/>
<evidence type="ECO:0000313" key="2">
    <source>
        <dbReference type="EMBL" id="KFB49576.1"/>
    </source>
</evidence>
<dbReference type="EnsemblMetazoa" id="ASIC017586-RA">
    <property type="protein sequence ID" value="ASIC017586-PA"/>
    <property type="gene ID" value="ASIC017586"/>
</dbReference>